<keyword evidence="3" id="KW-1185">Reference proteome</keyword>
<proteinExistence type="predicted"/>
<dbReference type="Proteomes" id="UP000316330">
    <property type="component" value="Unassembled WGS sequence"/>
</dbReference>
<dbReference type="AlphaFoldDB" id="A0A559JQE5"/>
<reference evidence="2 3" key="1">
    <citation type="submission" date="2019-07" db="EMBL/GenBank/DDBJ databases">
        <authorList>
            <person name="Kim J."/>
        </authorList>
    </citation>
    <scope>NUCLEOTIDE SEQUENCE [LARGE SCALE GENOMIC DNA]</scope>
    <source>
        <strain evidence="2 3">G13</strain>
    </source>
</reference>
<organism evidence="2 3">
    <name type="scientific">Cohnella terricola</name>
    <dbReference type="NCBI Taxonomy" id="1289167"/>
    <lineage>
        <taxon>Bacteria</taxon>
        <taxon>Bacillati</taxon>
        <taxon>Bacillota</taxon>
        <taxon>Bacilli</taxon>
        <taxon>Bacillales</taxon>
        <taxon>Paenibacillaceae</taxon>
        <taxon>Cohnella</taxon>
    </lineage>
</organism>
<evidence type="ECO:0000256" key="1">
    <source>
        <dbReference type="SAM" id="Phobius"/>
    </source>
</evidence>
<keyword evidence="1" id="KW-0812">Transmembrane</keyword>
<accession>A0A559JQE5</accession>
<feature type="transmembrane region" description="Helical" evidence="1">
    <location>
        <begin position="110"/>
        <end position="132"/>
    </location>
</feature>
<comment type="caution">
    <text evidence="2">The sequence shown here is derived from an EMBL/GenBank/DDBJ whole genome shotgun (WGS) entry which is preliminary data.</text>
</comment>
<feature type="transmembrane region" description="Helical" evidence="1">
    <location>
        <begin position="138"/>
        <end position="157"/>
    </location>
</feature>
<dbReference type="EMBL" id="VNJJ01000003">
    <property type="protein sequence ID" value="TVY02090.1"/>
    <property type="molecule type" value="Genomic_DNA"/>
</dbReference>
<feature type="transmembrane region" description="Helical" evidence="1">
    <location>
        <begin position="15"/>
        <end position="34"/>
    </location>
</feature>
<feature type="transmembrane region" description="Helical" evidence="1">
    <location>
        <begin position="192"/>
        <end position="213"/>
    </location>
</feature>
<dbReference type="RefSeq" id="WP_144699635.1">
    <property type="nucleotide sequence ID" value="NZ_VNJJ01000003.1"/>
</dbReference>
<feature type="transmembrane region" description="Helical" evidence="1">
    <location>
        <begin position="46"/>
        <end position="64"/>
    </location>
</feature>
<keyword evidence="1" id="KW-1133">Transmembrane helix</keyword>
<evidence type="ECO:0000313" key="3">
    <source>
        <dbReference type="Proteomes" id="UP000316330"/>
    </source>
</evidence>
<protein>
    <submittedName>
        <fullName evidence="2">Uncharacterized protein</fullName>
    </submittedName>
</protein>
<dbReference type="OrthoDB" id="1796359at2"/>
<feature type="transmembrane region" description="Helical" evidence="1">
    <location>
        <begin position="169"/>
        <end position="186"/>
    </location>
</feature>
<feature type="transmembrane region" description="Helical" evidence="1">
    <location>
        <begin position="76"/>
        <end position="98"/>
    </location>
</feature>
<gene>
    <name evidence="2" type="ORF">FPZ45_06510</name>
</gene>
<evidence type="ECO:0000313" key="2">
    <source>
        <dbReference type="EMBL" id="TVY02090.1"/>
    </source>
</evidence>
<keyword evidence="1" id="KW-0472">Membrane</keyword>
<sequence length="226" mass="25825">MNAVQLGPFLLNFDLLMFILSAFAAFLAIRIRVLRLDIEGTVAEKYSRAMVLGFLTWKLSLMIWDPVSVIQQPMSLLYFDGGDSGIALALLVSLLYVWMRTRKDRTSVAMNLDLASAGWIAGSGIYHLLHLTMDTSNMLFHVLHIIFNSVLAICLYANHKASIEMHKLGQFWMWYSLGMASIYFVMKDKTLFIIGFTKEQVIYIVIFIVALRLSKKLDHKKSKEVY</sequence>
<name>A0A559JQE5_9BACL</name>